<evidence type="ECO:0000313" key="2">
    <source>
        <dbReference type="EMBL" id="MDD7914797.1"/>
    </source>
</evidence>
<protein>
    <submittedName>
        <fullName evidence="2">Glycosyltransferase</fullName>
        <ecNumber evidence="2">2.4.-.-</ecNumber>
    </submittedName>
</protein>
<dbReference type="PANTHER" id="PTHR43685:SF2">
    <property type="entry name" value="GLYCOSYLTRANSFERASE 2-LIKE DOMAIN-CONTAINING PROTEIN"/>
    <property type="match status" value="1"/>
</dbReference>
<dbReference type="InterPro" id="IPR050834">
    <property type="entry name" value="Glycosyltransf_2"/>
</dbReference>
<dbReference type="EC" id="2.4.-.-" evidence="2"/>
<keyword evidence="2" id="KW-0808">Transferase</keyword>
<evidence type="ECO:0000259" key="1">
    <source>
        <dbReference type="Pfam" id="PF00535"/>
    </source>
</evidence>
<comment type="caution">
    <text evidence="2">The sequence shown here is derived from an EMBL/GenBank/DDBJ whole genome shotgun (WGS) entry which is preliminary data.</text>
</comment>
<dbReference type="InterPro" id="IPR001173">
    <property type="entry name" value="Glyco_trans_2-like"/>
</dbReference>
<feature type="domain" description="Glycosyltransferase 2-like" evidence="1">
    <location>
        <begin position="1"/>
        <end position="131"/>
    </location>
</feature>
<organism evidence="2 3">
    <name type="scientific">Polaribacter ponticola</name>
    <dbReference type="NCBI Taxonomy" id="2978475"/>
    <lineage>
        <taxon>Bacteria</taxon>
        <taxon>Pseudomonadati</taxon>
        <taxon>Bacteroidota</taxon>
        <taxon>Flavobacteriia</taxon>
        <taxon>Flavobacteriales</taxon>
        <taxon>Flavobacteriaceae</taxon>
    </lineage>
</organism>
<evidence type="ECO:0000313" key="3">
    <source>
        <dbReference type="Proteomes" id="UP001151478"/>
    </source>
</evidence>
<dbReference type="Gene3D" id="3.90.550.10">
    <property type="entry name" value="Spore Coat Polysaccharide Biosynthesis Protein SpsA, Chain A"/>
    <property type="match status" value="1"/>
</dbReference>
<dbReference type="InterPro" id="IPR029044">
    <property type="entry name" value="Nucleotide-diphossugar_trans"/>
</dbReference>
<dbReference type="EMBL" id="JAOSLC020000003">
    <property type="protein sequence ID" value="MDD7914797.1"/>
    <property type="molecule type" value="Genomic_DNA"/>
</dbReference>
<gene>
    <name evidence="2" type="ORF">N5A56_010400</name>
</gene>
<keyword evidence="2" id="KW-0328">Glycosyltransferase</keyword>
<dbReference type="SUPFAM" id="SSF53448">
    <property type="entry name" value="Nucleotide-diphospho-sugar transferases"/>
    <property type="match status" value="1"/>
</dbReference>
<proteinExistence type="predicted"/>
<sequence length="240" mass="27890">MPVLNNLLGLQKTIISIKSQTFSNYEVWIIDGKSSKETQEYLEHLEAPFFYQSEKDKGIYDAMNKGIAFSNGEWLYFLGAGDELYHESVLENCFLNRTLESVNLIAGNIVYVGNKTPFIYSKNKMTKNPSWSNDMWIRNGLHHQGTFYKKVLFLNTKYPLKYKTLSDYWLNLILYKQNEKCFIIESTIAKCNSDGVSKSGNWNLYKEEVNLKTDLTSLLLKPIFYIVAFTKFLSRKIVND</sequence>
<dbReference type="Pfam" id="PF00535">
    <property type="entry name" value="Glycos_transf_2"/>
    <property type="match status" value="1"/>
</dbReference>
<accession>A0ABT5S9L3</accession>
<dbReference type="Proteomes" id="UP001151478">
    <property type="component" value="Unassembled WGS sequence"/>
</dbReference>
<dbReference type="GO" id="GO:0016757">
    <property type="term" value="F:glycosyltransferase activity"/>
    <property type="evidence" value="ECO:0007669"/>
    <property type="project" value="UniProtKB-KW"/>
</dbReference>
<dbReference type="PANTHER" id="PTHR43685">
    <property type="entry name" value="GLYCOSYLTRANSFERASE"/>
    <property type="match status" value="1"/>
</dbReference>
<name>A0ABT5S9L3_9FLAO</name>
<reference evidence="2" key="1">
    <citation type="submission" date="2023-02" db="EMBL/GenBank/DDBJ databases">
        <title>Polaribacter ponticola sp. nov., isolated from seawater.</title>
        <authorList>
            <person name="Baek J.H."/>
            <person name="Kim J.M."/>
            <person name="Choi D.G."/>
            <person name="Jeon C.O."/>
        </authorList>
    </citation>
    <scope>NUCLEOTIDE SEQUENCE</scope>
    <source>
        <strain evidence="2">MSW5</strain>
    </source>
</reference>
<keyword evidence="3" id="KW-1185">Reference proteome</keyword>